<dbReference type="Pfam" id="PF01648">
    <property type="entry name" value="ACPS"/>
    <property type="match status" value="1"/>
</dbReference>
<protein>
    <submittedName>
        <fullName evidence="4">4'-phosphopantetheinyl transferase superfamily protein</fullName>
    </submittedName>
</protein>
<dbReference type="GO" id="GO:0000287">
    <property type="term" value="F:magnesium ion binding"/>
    <property type="evidence" value="ECO:0007669"/>
    <property type="project" value="InterPro"/>
</dbReference>
<organism evidence="4 5">
    <name type="scientific">Pigmentiphaga aceris</name>
    <dbReference type="NCBI Taxonomy" id="1940612"/>
    <lineage>
        <taxon>Bacteria</taxon>
        <taxon>Pseudomonadati</taxon>
        <taxon>Pseudomonadota</taxon>
        <taxon>Betaproteobacteria</taxon>
        <taxon>Burkholderiales</taxon>
        <taxon>Alcaligenaceae</taxon>
        <taxon>Pigmentiphaga</taxon>
    </lineage>
</organism>
<dbReference type="KEGG" id="pacr:FXN63_18600"/>
<accession>A0A5C0B193</accession>
<dbReference type="InterPro" id="IPR037143">
    <property type="entry name" value="4-PPantetheinyl_Trfase_dom_sf"/>
</dbReference>
<evidence type="ECO:0000259" key="3">
    <source>
        <dbReference type="Pfam" id="PF01648"/>
    </source>
</evidence>
<sequence length="243" mass="27187">MLPNTSMPRENCQPNTGRRKPDSRDIAIYWGGPALVNRYDPSLLREQDLLRADLIRRSNAEIEWKVSRGLLQVIDCRSRAISISHKRHHAAVATAPSGWQLGVDLEQIRPRDVEALSTWMASDVEAAALAQLPPDLALRHFYRLWTFKEAMVKARAQDFPADLKRNTLTMEAGSGRWCIGTAPDMFEGRDWALRMFEAEPGWLLSVVWKAPPGTSADISWHIESDAPATPFALVAACDGSSVR</sequence>
<dbReference type="Gene3D" id="3.90.470.20">
    <property type="entry name" value="4'-phosphopantetheinyl transferase domain"/>
    <property type="match status" value="1"/>
</dbReference>
<keyword evidence="1 4" id="KW-0808">Transferase</keyword>
<dbReference type="OrthoDB" id="9808281at2"/>
<keyword evidence="5" id="KW-1185">Reference proteome</keyword>
<feature type="region of interest" description="Disordered" evidence="2">
    <location>
        <begin position="1"/>
        <end position="23"/>
    </location>
</feature>
<feature type="compositionally biased region" description="Polar residues" evidence="2">
    <location>
        <begin position="1"/>
        <end position="16"/>
    </location>
</feature>
<proteinExistence type="predicted"/>
<evidence type="ECO:0000256" key="1">
    <source>
        <dbReference type="ARBA" id="ARBA00022679"/>
    </source>
</evidence>
<feature type="domain" description="4'-phosphopantetheinyl transferase" evidence="3">
    <location>
        <begin position="101"/>
        <end position="165"/>
    </location>
</feature>
<dbReference type="AlphaFoldDB" id="A0A5C0B193"/>
<evidence type="ECO:0000256" key="2">
    <source>
        <dbReference type="SAM" id="MobiDB-lite"/>
    </source>
</evidence>
<evidence type="ECO:0000313" key="4">
    <source>
        <dbReference type="EMBL" id="QEI07624.1"/>
    </source>
</evidence>
<evidence type="ECO:0000313" key="5">
    <source>
        <dbReference type="Proteomes" id="UP000325161"/>
    </source>
</evidence>
<dbReference type="EMBL" id="CP043046">
    <property type="protein sequence ID" value="QEI07624.1"/>
    <property type="molecule type" value="Genomic_DNA"/>
</dbReference>
<name>A0A5C0B193_9BURK</name>
<dbReference type="GO" id="GO:0008897">
    <property type="term" value="F:holo-[acyl-carrier-protein] synthase activity"/>
    <property type="evidence" value="ECO:0007669"/>
    <property type="project" value="InterPro"/>
</dbReference>
<dbReference type="InterPro" id="IPR008278">
    <property type="entry name" value="4-PPantetheinyl_Trfase_dom"/>
</dbReference>
<dbReference type="SUPFAM" id="SSF56214">
    <property type="entry name" value="4'-phosphopantetheinyl transferase"/>
    <property type="match status" value="1"/>
</dbReference>
<gene>
    <name evidence="4" type="ORF">FXN63_18600</name>
</gene>
<dbReference type="Proteomes" id="UP000325161">
    <property type="component" value="Chromosome"/>
</dbReference>
<reference evidence="4 5" key="1">
    <citation type="submission" date="2019-08" db="EMBL/GenBank/DDBJ databases">
        <title>Amphibian skin-associated Pigmentiphaga: genome sequence and occurrence across geography and hosts.</title>
        <authorList>
            <person name="Bletz M.C."/>
            <person name="Bunk B."/>
            <person name="Sproeer C."/>
            <person name="Biwer P."/>
            <person name="Reiter S."/>
            <person name="Rabemananjara F.C.E."/>
            <person name="Schulz S."/>
            <person name="Overmann J."/>
            <person name="Vences M."/>
        </authorList>
    </citation>
    <scope>NUCLEOTIDE SEQUENCE [LARGE SCALE GENOMIC DNA]</scope>
    <source>
        <strain evidence="4 5">Mada1488</strain>
    </source>
</reference>